<gene>
    <name evidence="1" type="ORF">CLV31_102157</name>
</gene>
<protein>
    <submittedName>
        <fullName evidence="1">Uncharacterized protein</fullName>
    </submittedName>
</protein>
<organism evidence="1 2">
    <name type="scientific">Algoriphagus aquaeductus</name>
    <dbReference type="NCBI Taxonomy" id="475299"/>
    <lineage>
        <taxon>Bacteria</taxon>
        <taxon>Pseudomonadati</taxon>
        <taxon>Bacteroidota</taxon>
        <taxon>Cytophagia</taxon>
        <taxon>Cytophagales</taxon>
        <taxon>Cyclobacteriaceae</taxon>
        <taxon>Algoriphagus</taxon>
    </lineage>
</organism>
<reference evidence="1 2" key="1">
    <citation type="submission" date="2018-06" db="EMBL/GenBank/DDBJ databases">
        <title>Genomic Encyclopedia of Archaeal and Bacterial Type Strains, Phase II (KMG-II): from individual species to whole genera.</title>
        <authorList>
            <person name="Goeker M."/>
        </authorList>
    </citation>
    <scope>NUCLEOTIDE SEQUENCE [LARGE SCALE GENOMIC DNA]</scope>
    <source>
        <strain evidence="1 2">T4</strain>
    </source>
</reference>
<evidence type="ECO:0000313" key="2">
    <source>
        <dbReference type="Proteomes" id="UP000248917"/>
    </source>
</evidence>
<name>A0A326RXZ3_9BACT</name>
<proteinExistence type="predicted"/>
<comment type="caution">
    <text evidence="1">The sequence shown here is derived from an EMBL/GenBank/DDBJ whole genome shotgun (WGS) entry which is preliminary data.</text>
</comment>
<dbReference type="EMBL" id="QKTX01000002">
    <property type="protein sequence ID" value="PZV86261.1"/>
    <property type="molecule type" value="Genomic_DNA"/>
</dbReference>
<evidence type="ECO:0000313" key="1">
    <source>
        <dbReference type="EMBL" id="PZV86261.1"/>
    </source>
</evidence>
<keyword evidence="2" id="KW-1185">Reference proteome</keyword>
<dbReference type="Proteomes" id="UP000248917">
    <property type="component" value="Unassembled WGS sequence"/>
</dbReference>
<accession>A0A326RXZ3</accession>
<sequence>MKTFWKITLLVWALTVCIGGQDPKPSETGSMVQQTLVAKTTHSCEAKAVSQPRQKA</sequence>
<dbReference type="RefSeq" id="WP_181452560.1">
    <property type="nucleotide sequence ID" value="NZ_QKTX01000002.1"/>
</dbReference>
<dbReference type="AlphaFoldDB" id="A0A326RXZ3"/>